<gene>
    <name evidence="1" type="ORF">KEG57_29150</name>
</gene>
<dbReference type="RefSeq" id="WP_272422885.1">
    <property type="nucleotide sequence ID" value="NZ_JAGTJJ010000022.1"/>
</dbReference>
<organism evidence="1 2">
    <name type="scientific">Polyangium jinanense</name>
    <dbReference type="NCBI Taxonomy" id="2829994"/>
    <lineage>
        <taxon>Bacteria</taxon>
        <taxon>Pseudomonadati</taxon>
        <taxon>Myxococcota</taxon>
        <taxon>Polyangia</taxon>
        <taxon>Polyangiales</taxon>
        <taxon>Polyangiaceae</taxon>
        <taxon>Polyangium</taxon>
    </lineage>
</organism>
<evidence type="ECO:0000313" key="1">
    <source>
        <dbReference type="EMBL" id="MDC3984611.1"/>
    </source>
</evidence>
<name>A0A9X3XAS9_9BACT</name>
<keyword evidence="2" id="KW-1185">Reference proteome</keyword>
<reference evidence="1 2" key="1">
    <citation type="submission" date="2021-04" db="EMBL/GenBank/DDBJ databases">
        <title>Genome analysis of Polyangium sp.</title>
        <authorList>
            <person name="Li Y."/>
            <person name="Wang J."/>
        </authorList>
    </citation>
    <scope>NUCLEOTIDE SEQUENCE [LARGE SCALE GENOMIC DNA]</scope>
    <source>
        <strain evidence="1 2">SDU14</strain>
    </source>
</reference>
<comment type="caution">
    <text evidence="1">The sequence shown here is derived from an EMBL/GenBank/DDBJ whole genome shotgun (WGS) entry which is preliminary data.</text>
</comment>
<accession>A0A9X3XAS9</accession>
<dbReference type="AlphaFoldDB" id="A0A9X3XAS9"/>
<protein>
    <submittedName>
        <fullName evidence="1">Uncharacterized protein</fullName>
    </submittedName>
</protein>
<dbReference type="Proteomes" id="UP001151081">
    <property type="component" value="Unassembled WGS sequence"/>
</dbReference>
<dbReference type="EMBL" id="JAGTJJ010000022">
    <property type="protein sequence ID" value="MDC3984611.1"/>
    <property type="molecule type" value="Genomic_DNA"/>
</dbReference>
<evidence type="ECO:0000313" key="2">
    <source>
        <dbReference type="Proteomes" id="UP001151081"/>
    </source>
</evidence>
<sequence length="104" mass="11917">MTLVEGYGHHFTLTNRETGGVNTVKYDELESLLRNWGGDPPYDFVGMFHLFRACVLNLTERSTEADWSEVYEFLEPPERNFLERLVRGFQSRSFPGEDAGPRGG</sequence>
<proteinExistence type="predicted"/>